<gene>
    <name evidence="5" type="primary">fabG</name>
    <name evidence="5" type="ORF">MUK72_04390</name>
</gene>
<name>A0AAX3ATF4_HALDO</name>
<dbReference type="PANTHER" id="PTHR42879:SF2">
    <property type="entry name" value="3-OXOACYL-[ACYL-CARRIER-PROTEIN] REDUCTASE FABG"/>
    <property type="match status" value="1"/>
</dbReference>
<dbReference type="PRINTS" id="PR00080">
    <property type="entry name" value="SDRFAMILY"/>
</dbReference>
<dbReference type="InterPro" id="IPR036291">
    <property type="entry name" value="NAD(P)-bd_dom_sf"/>
</dbReference>
<evidence type="ECO:0000313" key="6">
    <source>
        <dbReference type="Proteomes" id="UP000830542"/>
    </source>
</evidence>
<dbReference type="NCBIfam" id="NF009466">
    <property type="entry name" value="PRK12826.1-2"/>
    <property type="match status" value="1"/>
</dbReference>
<dbReference type="SUPFAM" id="SSF51735">
    <property type="entry name" value="NAD(P)-binding Rossmann-fold domains"/>
    <property type="match status" value="1"/>
</dbReference>
<dbReference type="KEGG" id="hdo:MUK72_04390"/>
<dbReference type="EC" id="1.1.1.100" evidence="5"/>
<reference evidence="5" key="1">
    <citation type="submission" date="2022-04" db="EMBL/GenBank/DDBJ databases">
        <title>Sequencing and genomic assembly of Halococcus dombrowskii.</title>
        <authorList>
            <person name="Lim S.W."/>
            <person name="MacLea K.S."/>
        </authorList>
    </citation>
    <scope>NUCLEOTIDE SEQUENCE</scope>
    <source>
        <strain evidence="5">H4</strain>
    </source>
</reference>
<dbReference type="InterPro" id="IPR057326">
    <property type="entry name" value="KR_dom"/>
</dbReference>
<dbReference type="Gene3D" id="3.40.50.720">
    <property type="entry name" value="NAD(P)-binding Rossmann-like Domain"/>
    <property type="match status" value="1"/>
</dbReference>
<dbReference type="PANTHER" id="PTHR42879">
    <property type="entry name" value="3-OXOACYL-(ACYL-CARRIER-PROTEIN) REDUCTASE"/>
    <property type="match status" value="1"/>
</dbReference>
<dbReference type="Proteomes" id="UP000830542">
    <property type="component" value="Chromosome"/>
</dbReference>
<evidence type="ECO:0000256" key="1">
    <source>
        <dbReference type="ARBA" id="ARBA00006484"/>
    </source>
</evidence>
<dbReference type="AlphaFoldDB" id="A0AAX3ATF4"/>
<dbReference type="EMBL" id="CP095005">
    <property type="protein sequence ID" value="UOO95948.1"/>
    <property type="molecule type" value="Genomic_DNA"/>
</dbReference>
<evidence type="ECO:0000259" key="4">
    <source>
        <dbReference type="SMART" id="SM00822"/>
    </source>
</evidence>
<dbReference type="SMART" id="SM00822">
    <property type="entry name" value="PKS_KR"/>
    <property type="match status" value="1"/>
</dbReference>
<sequence length="246" mass="26425">MKSKQTCVVTGGSRGIGRGIAEELGRNGATVVVNYRSSEAAAHETAETIKDEGGTAVPLQADVAEPDEVDALRDRVHELFGPIDVLVNNAGITVDRTFANMSREDWQRVMDVNLGGVFNCTNAFFEDIGDAEHGRLINVSSVVAQQGNYGQANYAATKSGLFGFTRTIALELASSGSTANCVAPGFVETDMLDDVPDDVKEKIRQRIPLDRFASVEDIAGIIRFVACEDSEYMTGQILAVNGGMEW</sequence>
<comment type="similarity">
    <text evidence="1">Belongs to the short-chain dehydrogenases/reductases (SDR) family.</text>
</comment>
<dbReference type="GeneID" id="71761060"/>
<dbReference type="GO" id="GO:0004316">
    <property type="term" value="F:3-oxoacyl-[acyl-carrier-protein] reductase (NADPH) activity"/>
    <property type="evidence" value="ECO:0007669"/>
    <property type="project" value="UniProtKB-EC"/>
</dbReference>
<dbReference type="InterPro" id="IPR002347">
    <property type="entry name" value="SDR_fam"/>
</dbReference>
<evidence type="ECO:0000256" key="3">
    <source>
        <dbReference type="ARBA" id="ARBA00023002"/>
    </source>
</evidence>
<dbReference type="GO" id="GO:0032787">
    <property type="term" value="P:monocarboxylic acid metabolic process"/>
    <property type="evidence" value="ECO:0007669"/>
    <property type="project" value="UniProtKB-ARBA"/>
</dbReference>
<keyword evidence="2" id="KW-0521">NADP</keyword>
<evidence type="ECO:0000256" key="2">
    <source>
        <dbReference type="ARBA" id="ARBA00022857"/>
    </source>
</evidence>
<accession>A0AAX3ATF4</accession>
<evidence type="ECO:0000313" key="5">
    <source>
        <dbReference type="EMBL" id="UOO95948.1"/>
    </source>
</evidence>
<keyword evidence="3 5" id="KW-0560">Oxidoreductase</keyword>
<dbReference type="PRINTS" id="PR00081">
    <property type="entry name" value="GDHRDH"/>
</dbReference>
<dbReference type="RefSeq" id="WP_244704277.1">
    <property type="nucleotide sequence ID" value="NZ_BAAADN010000046.1"/>
</dbReference>
<dbReference type="FunFam" id="3.40.50.720:FF:000115">
    <property type="entry name" value="3-oxoacyl-[acyl-carrier-protein] reductase FabG"/>
    <property type="match status" value="1"/>
</dbReference>
<protein>
    <submittedName>
        <fullName evidence="5">3-oxoacyl-ACP reductase FabG</fullName>
        <ecNumber evidence="5">1.1.1.100</ecNumber>
    </submittedName>
</protein>
<organism evidence="5 6">
    <name type="scientific">Halococcus dombrowskii</name>
    <dbReference type="NCBI Taxonomy" id="179637"/>
    <lineage>
        <taxon>Archaea</taxon>
        <taxon>Methanobacteriati</taxon>
        <taxon>Methanobacteriota</taxon>
        <taxon>Stenosarchaea group</taxon>
        <taxon>Halobacteria</taxon>
        <taxon>Halobacteriales</taxon>
        <taxon>Halococcaceae</taxon>
        <taxon>Halococcus</taxon>
    </lineage>
</organism>
<dbReference type="InterPro" id="IPR020904">
    <property type="entry name" value="Sc_DH/Rdtase_CS"/>
</dbReference>
<dbReference type="InterPro" id="IPR050259">
    <property type="entry name" value="SDR"/>
</dbReference>
<dbReference type="Pfam" id="PF13561">
    <property type="entry name" value="adh_short_C2"/>
    <property type="match status" value="1"/>
</dbReference>
<proteinExistence type="inferred from homology"/>
<keyword evidence="6" id="KW-1185">Reference proteome</keyword>
<dbReference type="PROSITE" id="PS00061">
    <property type="entry name" value="ADH_SHORT"/>
    <property type="match status" value="1"/>
</dbReference>
<feature type="domain" description="Ketoreductase" evidence="4">
    <location>
        <begin position="5"/>
        <end position="195"/>
    </location>
</feature>